<feature type="transmembrane region" description="Helical" evidence="7">
    <location>
        <begin position="122"/>
        <end position="142"/>
    </location>
</feature>
<dbReference type="Proteomes" id="UP001148614">
    <property type="component" value="Unassembled WGS sequence"/>
</dbReference>
<keyword evidence="4 7" id="KW-0472">Membrane</keyword>
<evidence type="ECO:0000256" key="6">
    <source>
        <dbReference type="SAM" id="MobiDB-lite"/>
    </source>
</evidence>
<evidence type="ECO:0000256" key="1">
    <source>
        <dbReference type="ARBA" id="ARBA00004141"/>
    </source>
</evidence>
<keyword evidence="2 7" id="KW-0812">Transmembrane</keyword>
<feature type="transmembrane region" description="Helical" evidence="7">
    <location>
        <begin position="6"/>
        <end position="30"/>
    </location>
</feature>
<evidence type="ECO:0000256" key="4">
    <source>
        <dbReference type="ARBA" id="ARBA00023136"/>
    </source>
</evidence>
<dbReference type="InterPro" id="IPR052337">
    <property type="entry name" value="SAT4-like"/>
</dbReference>
<feature type="transmembrane region" description="Helical" evidence="7">
    <location>
        <begin position="93"/>
        <end position="110"/>
    </location>
</feature>
<gene>
    <name evidence="9" type="ORF">NPX13_g9841</name>
</gene>
<proteinExistence type="inferred from homology"/>
<dbReference type="AlphaFoldDB" id="A0A9W8N663"/>
<feature type="transmembrane region" description="Helical" evidence="7">
    <location>
        <begin position="162"/>
        <end position="186"/>
    </location>
</feature>
<sequence length="356" mass="38945">MLNQAATVTVSVTVILGILAIVAVGLRVYVRLSQKIPLGPDTYCILVALFFSTGIAILTDYVACTTGVGEPSYQPSFEATVFALKANLALENFQIAGLALVKISLLLYYSRIFISKPFLLTANILIAITSLLALTIILVNIFDKYPVPEQWNPLTPYTANVSALLISFCAGNAALDVLALALPLLTIRNLQMNTNRKLVLSVILSLGSITVVVTFLRLHFAVEYSKKPETGNSFFEVPFIYNILTALIELPVFIIANSLLTFGPLLRSKYGPGNLFRSLFLSSRSKSTGTGEGNTKVPKGSSVPSTTSQRGDGMWHPWSRISEPNPTSSQVNLRESEWEMSKMNTHGDNQRQHEVE</sequence>
<dbReference type="PANTHER" id="PTHR33048:SF134">
    <property type="entry name" value="INTEGRAL MEMBRANE PROTEIN"/>
    <property type="match status" value="1"/>
</dbReference>
<name>A0A9W8N663_9PEZI</name>
<evidence type="ECO:0000256" key="3">
    <source>
        <dbReference type="ARBA" id="ARBA00022989"/>
    </source>
</evidence>
<keyword evidence="3 7" id="KW-1133">Transmembrane helix</keyword>
<feature type="transmembrane region" description="Helical" evidence="7">
    <location>
        <begin position="42"/>
        <end position="63"/>
    </location>
</feature>
<evidence type="ECO:0000256" key="5">
    <source>
        <dbReference type="ARBA" id="ARBA00038359"/>
    </source>
</evidence>
<comment type="subcellular location">
    <subcellularLocation>
        <location evidence="1">Membrane</location>
        <topology evidence="1">Multi-pass membrane protein</topology>
    </subcellularLocation>
</comment>
<dbReference type="Pfam" id="PF20684">
    <property type="entry name" value="Fung_rhodopsin"/>
    <property type="match status" value="1"/>
</dbReference>
<dbReference type="InterPro" id="IPR049326">
    <property type="entry name" value="Rhodopsin_dom_fungi"/>
</dbReference>
<feature type="compositionally biased region" description="Polar residues" evidence="6">
    <location>
        <begin position="322"/>
        <end position="333"/>
    </location>
</feature>
<comment type="caution">
    <text evidence="9">The sequence shown here is derived from an EMBL/GenBank/DDBJ whole genome shotgun (WGS) entry which is preliminary data.</text>
</comment>
<comment type="similarity">
    <text evidence="5">Belongs to the SAT4 family.</text>
</comment>
<evidence type="ECO:0000259" key="8">
    <source>
        <dbReference type="Pfam" id="PF20684"/>
    </source>
</evidence>
<dbReference type="PANTHER" id="PTHR33048">
    <property type="entry name" value="PTH11-LIKE INTEGRAL MEMBRANE PROTEIN (AFU_ORTHOLOGUE AFUA_5G11245)"/>
    <property type="match status" value="1"/>
</dbReference>
<feature type="transmembrane region" description="Helical" evidence="7">
    <location>
        <begin position="239"/>
        <end position="260"/>
    </location>
</feature>
<dbReference type="GO" id="GO:0016020">
    <property type="term" value="C:membrane"/>
    <property type="evidence" value="ECO:0007669"/>
    <property type="project" value="UniProtKB-SubCell"/>
</dbReference>
<evidence type="ECO:0000256" key="2">
    <source>
        <dbReference type="ARBA" id="ARBA00022692"/>
    </source>
</evidence>
<feature type="domain" description="Rhodopsin" evidence="8">
    <location>
        <begin position="26"/>
        <end position="267"/>
    </location>
</feature>
<evidence type="ECO:0000313" key="9">
    <source>
        <dbReference type="EMBL" id="KAJ3557861.1"/>
    </source>
</evidence>
<evidence type="ECO:0000256" key="7">
    <source>
        <dbReference type="SAM" id="Phobius"/>
    </source>
</evidence>
<organism evidence="9 10">
    <name type="scientific">Xylaria arbuscula</name>
    <dbReference type="NCBI Taxonomy" id="114810"/>
    <lineage>
        <taxon>Eukaryota</taxon>
        <taxon>Fungi</taxon>
        <taxon>Dikarya</taxon>
        <taxon>Ascomycota</taxon>
        <taxon>Pezizomycotina</taxon>
        <taxon>Sordariomycetes</taxon>
        <taxon>Xylariomycetidae</taxon>
        <taxon>Xylariales</taxon>
        <taxon>Xylariaceae</taxon>
        <taxon>Xylaria</taxon>
    </lineage>
</organism>
<dbReference type="EMBL" id="JANPWZ010002553">
    <property type="protein sequence ID" value="KAJ3557861.1"/>
    <property type="molecule type" value="Genomic_DNA"/>
</dbReference>
<reference evidence="9" key="1">
    <citation type="submission" date="2022-07" db="EMBL/GenBank/DDBJ databases">
        <title>Genome Sequence of Xylaria arbuscula.</title>
        <authorList>
            <person name="Buettner E."/>
        </authorList>
    </citation>
    <scope>NUCLEOTIDE SEQUENCE</scope>
    <source>
        <strain evidence="9">VT107</strain>
    </source>
</reference>
<protein>
    <recommendedName>
        <fullName evidence="8">Rhodopsin domain-containing protein</fullName>
    </recommendedName>
</protein>
<feature type="region of interest" description="Disordered" evidence="6">
    <location>
        <begin position="285"/>
        <end position="356"/>
    </location>
</feature>
<feature type="transmembrane region" description="Helical" evidence="7">
    <location>
        <begin position="198"/>
        <end position="219"/>
    </location>
</feature>
<keyword evidence="10" id="KW-1185">Reference proteome</keyword>
<accession>A0A9W8N663</accession>
<evidence type="ECO:0000313" key="10">
    <source>
        <dbReference type="Proteomes" id="UP001148614"/>
    </source>
</evidence>